<evidence type="ECO:0000313" key="3">
    <source>
        <dbReference type="Proteomes" id="UP000182235"/>
    </source>
</evidence>
<keyword evidence="3" id="KW-1185">Reference proteome</keyword>
<dbReference type="EMBL" id="LGRN01001237">
    <property type="protein sequence ID" value="OJD09661.1"/>
    <property type="molecule type" value="Genomic_DNA"/>
</dbReference>
<gene>
    <name evidence="2" type="ORF">AJ78_08993</name>
</gene>
<comment type="caution">
    <text evidence="2">The sequence shown here is derived from an EMBL/GenBank/DDBJ whole genome shotgun (WGS) entry which is preliminary data.</text>
</comment>
<evidence type="ECO:0000256" key="1">
    <source>
        <dbReference type="SAM" id="MobiDB-lite"/>
    </source>
</evidence>
<proteinExistence type="predicted"/>
<name>A0A1J9Q3B8_9EURO</name>
<feature type="region of interest" description="Disordered" evidence="1">
    <location>
        <begin position="41"/>
        <end position="66"/>
    </location>
</feature>
<dbReference type="AlphaFoldDB" id="A0A1J9Q3B8"/>
<sequence>MASFKYPFWTKAFQLRSDYLHGCFGSFPNHTSRLRIRKTSGFNMEDAKHPSRDDEAFPSHSRPRNL</sequence>
<reference evidence="2 3" key="1">
    <citation type="submission" date="2015-07" db="EMBL/GenBank/DDBJ databases">
        <title>Emmonsia species relationships and genome sequence.</title>
        <authorList>
            <consortium name="The Broad Institute Genomics Platform"/>
            <person name="Cuomo C.A."/>
            <person name="Munoz J.F."/>
            <person name="Imamovic A."/>
            <person name="Priest M.E."/>
            <person name="Young S."/>
            <person name="Clay O.K."/>
            <person name="McEwen J.G."/>
        </authorList>
    </citation>
    <scope>NUCLEOTIDE SEQUENCE [LARGE SCALE GENOMIC DNA]</scope>
    <source>
        <strain evidence="2 3">UAMH 9510</strain>
    </source>
</reference>
<organism evidence="2 3">
    <name type="scientific">Emergomyces pasteurianus Ep9510</name>
    <dbReference type="NCBI Taxonomy" id="1447872"/>
    <lineage>
        <taxon>Eukaryota</taxon>
        <taxon>Fungi</taxon>
        <taxon>Dikarya</taxon>
        <taxon>Ascomycota</taxon>
        <taxon>Pezizomycotina</taxon>
        <taxon>Eurotiomycetes</taxon>
        <taxon>Eurotiomycetidae</taxon>
        <taxon>Onygenales</taxon>
        <taxon>Ajellomycetaceae</taxon>
        <taxon>Emergomyces</taxon>
    </lineage>
</organism>
<accession>A0A1J9Q3B8</accession>
<feature type="compositionally biased region" description="Basic and acidic residues" evidence="1">
    <location>
        <begin position="45"/>
        <end position="57"/>
    </location>
</feature>
<protein>
    <submittedName>
        <fullName evidence="2">Uncharacterized protein</fullName>
    </submittedName>
</protein>
<evidence type="ECO:0000313" key="2">
    <source>
        <dbReference type="EMBL" id="OJD09661.1"/>
    </source>
</evidence>
<dbReference type="Proteomes" id="UP000182235">
    <property type="component" value="Unassembled WGS sequence"/>
</dbReference>
<dbReference type="VEuPathDB" id="FungiDB:AJ78_08993"/>